<comment type="caution">
    <text evidence="1">The sequence shown here is derived from an EMBL/GenBank/DDBJ whole genome shotgun (WGS) entry which is preliminary data.</text>
</comment>
<organism evidence="1 2">
    <name type="scientific">Senna tora</name>
    <dbReference type="NCBI Taxonomy" id="362788"/>
    <lineage>
        <taxon>Eukaryota</taxon>
        <taxon>Viridiplantae</taxon>
        <taxon>Streptophyta</taxon>
        <taxon>Embryophyta</taxon>
        <taxon>Tracheophyta</taxon>
        <taxon>Spermatophyta</taxon>
        <taxon>Magnoliopsida</taxon>
        <taxon>eudicotyledons</taxon>
        <taxon>Gunneridae</taxon>
        <taxon>Pentapetalae</taxon>
        <taxon>rosids</taxon>
        <taxon>fabids</taxon>
        <taxon>Fabales</taxon>
        <taxon>Fabaceae</taxon>
        <taxon>Caesalpinioideae</taxon>
        <taxon>Cassia clade</taxon>
        <taxon>Senna</taxon>
    </lineage>
</organism>
<dbReference type="EMBL" id="JAAIUW010000013">
    <property type="protein sequence ID" value="KAF7804523.1"/>
    <property type="molecule type" value="Genomic_DNA"/>
</dbReference>
<name>A0A834SL24_9FABA</name>
<proteinExistence type="predicted"/>
<accession>A0A834SL24</accession>
<protein>
    <submittedName>
        <fullName evidence="1">Uncharacterized protein</fullName>
    </submittedName>
</protein>
<keyword evidence="2" id="KW-1185">Reference proteome</keyword>
<evidence type="ECO:0000313" key="2">
    <source>
        <dbReference type="Proteomes" id="UP000634136"/>
    </source>
</evidence>
<sequence length="38" mass="4359">MEGTRIELKCQRTTFTVWRKRLTSSSFAIFPSLSAVLP</sequence>
<gene>
    <name evidence="1" type="ORF">G2W53_043634</name>
</gene>
<evidence type="ECO:0000313" key="1">
    <source>
        <dbReference type="EMBL" id="KAF7804523.1"/>
    </source>
</evidence>
<reference evidence="1" key="1">
    <citation type="submission" date="2020-09" db="EMBL/GenBank/DDBJ databases">
        <title>Genome-Enabled Discovery of Anthraquinone Biosynthesis in Senna tora.</title>
        <authorList>
            <person name="Kang S.-H."/>
            <person name="Pandey R.P."/>
            <person name="Lee C.-M."/>
            <person name="Sim J.-S."/>
            <person name="Jeong J.-T."/>
            <person name="Choi B.-S."/>
            <person name="Jung M."/>
            <person name="Ginzburg D."/>
            <person name="Zhao K."/>
            <person name="Won S.Y."/>
            <person name="Oh T.-J."/>
            <person name="Yu Y."/>
            <person name="Kim N.-H."/>
            <person name="Lee O.R."/>
            <person name="Lee T.-H."/>
            <person name="Bashyal P."/>
            <person name="Kim T.-S."/>
            <person name="Lee W.-H."/>
            <person name="Kawkins C."/>
            <person name="Kim C.-K."/>
            <person name="Kim J.S."/>
            <person name="Ahn B.O."/>
            <person name="Rhee S.Y."/>
            <person name="Sohng J.K."/>
        </authorList>
    </citation>
    <scope>NUCLEOTIDE SEQUENCE</scope>
    <source>
        <tissue evidence="1">Leaf</tissue>
    </source>
</reference>
<dbReference type="Proteomes" id="UP000634136">
    <property type="component" value="Unassembled WGS sequence"/>
</dbReference>
<dbReference type="AlphaFoldDB" id="A0A834SL24"/>